<gene>
    <name evidence="1" type="ORF">MEBOL_004560</name>
</gene>
<dbReference type="AlphaFoldDB" id="A0A250IIK2"/>
<reference evidence="1 2" key="1">
    <citation type="submission" date="2017-06" db="EMBL/GenBank/DDBJ databases">
        <authorList>
            <person name="Kim H.J."/>
            <person name="Triplett B.A."/>
        </authorList>
    </citation>
    <scope>NUCLEOTIDE SEQUENCE [LARGE SCALE GENOMIC DNA]</scope>
    <source>
        <strain evidence="1 2">DSM 14713</strain>
    </source>
</reference>
<accession>A0A250IIK2</accession>
<proteinExistence type="predicted"/>
<dbReference type="Gene3D" id="2.160.20.80">
    <property type="entry name" value="E3 ubiquitin-protein ligase SopA"/>
    <property type="match status" value="1"/>
</dbReference>
<dbReference type="RefSeq" id="WP_095982944.1">
    <property type="nucleotide sequence ID" value="NZ_CP022163.1"/>
</dbReference>
<evidence type="ECO:0000313" key="2">
    <source>
        <dbReference type="Proteomes" id="UP000217289"/>
    </source>
</evidence>
<keyword evidence="2" id="KW-1185">Reference proteome</keyword>
<sequence>MGWLENVIFKDQEIEGRRLELTDKNSLYYLSVGLVVRNCTIVLKVSAKNLIINQSSFIGCTFEVKQELKNHQSWVNASLKGCRFTGRLSGCTFGYWPDSASGWEHGAIEDCDFSEARLNGCRFMGCDPSTLRLPGWPHFTVLDPVHRAPELLRVPWPGRHGDVTVGVLNKQPPGTAAVTMFAPIIAKEDESTEEEIRAHIERFDFIRF</sequence>
<dbReference type="Proteomes" id="UP000217289">
    <property type="component" value="Chromosome"/>
</dbReference>
<evidence type="ECO:0000313" key="1">
    <source>
        <dbReference type="EMBL" id="ATB31098.1"/>
    </source>
</evidence>
<dbReference type="EMBL" id="CP022163">
    <property type="protein sequence ID" value="ATB31098.1"/>
    <property type="molecule type" value="Genomic_DNA"/>
</dbReference>
<dbReference type="SUPFAM" id="SSF141571">
    <property type="entry name" value="Pentapeptide repeat-like"/>
    <property type="match status" value="1"/>
</dbReference>
<dbReference type="KEGG" id="mbd:MEBOL_004560"/>
<protein>
    <submittedName>
        <fullName evidence="1">Uncharacterized protein</fullName>
    </submittedName>
</protein>
<name>A0A250IIK2_9BACT</name>
<organism evidence="1 2">
    <name type="scientific">Melittangium boletus DSM 14713</name>
    <dbReference type="NCBI Taxonomy" id="1294270"/>
    <lineage>
        <taxon>Bacteria</taxon>
        <taxon>Pseudomonadati</taxon>
        <taxon>Myxococcota</taxon>
        <taxon>Myxococcia</taxon>
        <taxon>Myxococcales</taxon>
        <taxon>Cystobacterineae</taxon>
        <taxon>Archangiaceae</taxon>
        <taxon>Melittangium</taxon>
    </lineage>
</organism>
<dbReference type="OrthoDB" id="2579959at2"/>